<dbReference type="InterPro" id="IPR000253">
    <property type="entry name" value="FHA_dom"/>
</dbReference>
<name>A0A3A1RCW6_9BACI</name>
<evidence type="ECO:0000313" key="8">
    <source>
        <dbReference type="Proteomes" id="UP000265801"/>
    </source>
</evidence>
<dbReference type="SUPFAM" id="SSF49879">
    <property type="entry name" value="SMAD/FHA domain"/>
    <property type="match status" value="1"/>
</dbReference>
<dbReference type="InterPro" id="IPR036388">
    <property type="entry name" value="WH-like_DNA-bd_sf"/>
</dbReference>
<dbReference type="Gene3D" id="1.10.10.10">
    <property type="entry name" value="Winged helix-like DNA-binding domain superfamily/Winged helix DNA-binding domain"/>
    <property type="match status" value="1"/>
</dbReference>
<gene>
    <name evidence="7" type="ORF">D3H55_00075</name>
</gene>
<dbReference type="Gene3D" id="2.60.200.20">
    <property type="match status" value="1"/>
</dbReference>
<dbReference type="OrthoDB" id="1683123at2"/>
<dbReference type="InterPro" id="IPR008984">
    <property type="entry name" value="SMAD_FHA_dom_sf"/>
</dbReference>
<dbReference type="Pfam" id="PF00486">
    <property type="entry name" value="Trans_reg_C"/>
    <property type="match status" value="1"/>
</dbReference>
<dbReference type="GO" id="GO:0006355">
    <property type="term" value="P:regulation of DNA-templated transcription"/>
    <property type="evidence" value="ECO:0007669"/>
    <property type="project" value="InterPro"/>
</dbReference>
<sequence length="227" mass="25782">MKAAAFMIIEQGTPYENGAFIPLSSRKTIIGRKSKENSPDIPFQNIHISREHAAIIQHQSGEFFIEDLGSKHGTWLNRRPLTANQQIPLRNSDNISLAGGLIKFSFTLTSLELTADLVPMGHAATPKEFQLNPIRQELTVNGAIRVFSEKEFKCLEVLLNNHSQFIYNDDIKETVWPERKHSEDSTPDVTPEEINALIYRIRKKLPECLSIENIRSRGYILSIQDIT</sequence>
<evidence type="ECO:0000313" key="7">
    <source>
        <dbReference type="EMBL" id="RIW38795.1"/>
    </source>
</evidence>
<evidence type="ECO:0000256" key="4">
    <source>
        <dbReference type="PROSITE-ProRule" id="PRU01091"/>
    </source>
</evidence>
<evidence type="ECO:0000256" key="1">
    <source>
        <dbReference type="ARBA" id="ARBA00023015"/>
    </source>
</evidence>
<accession>A0A3A1RCW6</accession>
<dbReference type="GO" id="GO:0003677">
    <property type="term" value="F:DNA binding"/>
    <property type="evidence" value="ECO:0007669"/>
    <property type="project" value="UniProtKB-UniRule"/>
</dbReference>
<dbReference type="RefSeq" id="WP_119544776.1">
    <property type="nucleotide sequence ID" value="NZ_QXIR01000001.1"/>
</dbReference>
<reference evidence="7 8" key="1">
    <citation type="submission" date="2018-09" db="EMBL/GenBank/DDBJ databases">
        <title>Bacillus saliacetes sp. nov., isolated from Thai shrimp paste (Ka-pi).</title>
        <authorList>
            <person name="Daroonpunt R."/>
            <person name="Tanasupawat S."/>
            <person name="Yiamsombut S."/>
        </authorList>
    </citation>
    <scope>NUCLEOTIDE SEQUENCE [LARGE SCALE GENOMIC DNA]</scope>
    <source>
        <strain evidence="7 8">SKP7-4</strain>
    </source>
</reference>
<dbReference type="PANTHER" id="PTHR23308">
    <property type="entry name" value="NUCLEAR INHIBITOR OF PROTEIN PHOSPHATASE-1"/>
    <property type="match status" value="1"/>
</dbReference>
<dbReference type="Proteomes" id="UP000265801">
    <property type="component" value="Unassembled WGS sequence"/>
</dbReference>
<feature type="domain" description="OmpR/PhoB-type" evidence="6">
    <location>
        <begin position="115"/>
        <end position="223"/>
    </location>
</feature>
<dbReference type="AlphaFoldDB" id="A0A3A1RCW6"/>
<dbReference type="Pfam" id="PF00498">
    <property type="entry name" value="FHA"/>
    <property type="match status" value="1"/>
</dbReference>
<evidence type="ECO:0000256" key="3">
    <source>
        <dbReference type="ARBA" id="ARBA00023163"/>
    </source>
</evidence>
<dbReference type="EMBL" id="QXIR01000001">
    <property type="protein sequence ID" value="RIW38795.1"/>
    <property type="molecule type" value="Genomic_DNA"/>
</dbReference>
<comment type="caution">
    <text evidence="7">The sequence shown here is derived from an EMBL/GenBank/DDBJ whole genome shotgun (WGS) entry which is preliminary data.</text>
</comment>
<keyword evidence="1" id="KW-0805">Transcription regulation</keyword>
<dbReference type="InterPro" id="IPR050923">
    <property type="entry name" value="Cell_Proc_Reg/RNA_Proc"/>
</dbReference>
<dbReference type="GO" id="GO:0000160">
    <property type="term" value="P:phosphorelay signal transduction system"/>
    <property type="evidence" value="ECO:0007669"/>
    <property type="project" value="InterPro"/>
</dbReference>
<evidence type="ECO:0000256" key="2">
    <source>
        <dbReference type="ARBA" id="ARBA00023125"/>
    </source>
</evidence>
<protein>
    <submittedName>
        <fullName evidence="7">FHA domain-containing protein</fullName>
    </submittedName>
</protein>
<feature type="domain" description="FHA" evidence="5">
    <location>
        <begin position="28"/>
        <end position="81"/>
    </location>
</feature>
<dbReference type="SMART" id="SM00240">
    <property type="entry name" value="FHA"/>
    <property type="match status" value="1"/>
</dbReference>
<organism evidence="7 8">
    <name type="scientific">Bacillus salacetis</name>
    <dbReference type="NCBI Taxonomy" id="2315464"/>
    <lineage>
        <taxon>Bacteria</taxon>
        <taxon>Bacillati</taxon>
        <taxon>Bacillota</taxon>
        <taxon>Bacilli</taxon>
        <taxon>Bacillales</taxon>
        <taxon>Bacillaceae</taxon>
        <taxon>Bacillus</taxon>
    </lineage>
</organism>
<dbReference type="SMART" id="SM00862">
    <property type="entry name" value="Trans_reg_C"/>
    <property type="match status" value="1"/>
</dbReference>
<dbReference type="CDD" id="cd00060">
    <property type="entry name" value="FHA"/>
    <property type="match status" value="1"/>
</dbReference>
<keyword evidence="3" id="KW-0804">Transcription</keyword>
<evidence type="ECO:0000259" key="6">
    <source>
        <dbReference type="PROSITE" id="PS51755"/>
    </source>
</evidence>
<dbReference type="PROSITE" id="PS51755">
    <property type="entry name" value="OMPR_PHOB"/>
    <property type="match status" value="1"/>
</dbReference>
<dbReference type="PROSITE" id="PS50006">
    <property type="entry name" value="FHA_DOMAIN"/>
    <property type="match status" value="1"/>
</dbReference>
<keyword evidence="8" id="KW-1185">Reference proteome</keyword>
<dbReference type="CDD" id="cd00383">
    <property type="entry name" value="trans_reg_C"/>
    <property type="match status" value="1"/>
</dbReference>
<dbReference type="InterPro" id="IPR016032">
    <property type="entry name" value="Sig_transdc_resp-reg_C-effctor"/>
</dbReference>
<evidence type="ECO:0000259" key="5">
    <source>
        <dbReference type="PROSITE" id="PS50006"/>
    </source>
</evidence>
<feature type="DNA-binding region" description="OmpR/PhoB-type" evidence="4">
    <location>
        <begin position="115"/>
        <end position="223"/>
    </location>
</feature>
<keyword evidence="2 4" id="KW-0238">DNA-binding</keyword>
<dbReference type="SUPFAM" id="SSF46894">
    <property type="entry name" value="C-terminal effector domain of the bipartite response regulators"/>
    <property type="match status" value="1"/>
</dbReference>
<dbReference type="InterPro" id="IPR001867">
    <property type="entry name" value="OmpR/PhoB-type_DNA-bd"/>
</dbReference>
<proteinExistence type="predicted"/>